<dbReference type="InterPro" id="IPR051156">
    <property type="entry name" value="Mito/Outer_Membr_Metalloprot"/>
</dbReference>
<feature type="chain" id="PRO_5038714430" evidence="9">
    <location>
        <begin position="21"/>
        <end position="480"/>
    </location>
</feature>
<dbReference type="GO" id="GO:0004222">
    <property type="term" value="F:metalloendopeptidase activity"/>
    <property type="evidence" value="ECO:0007669"/>
    <property type="project" value="InterPro"/>
</dbReference>
<keyword evidence="4 9" id="KW-0732">Signal</keyword>
<sequence length="480" mass="52511">MKHRLIALLVCIAMLPRVGAEGLPDLGESAQAEISPAAERRVGESFMREMRWRDPAYLDDPEIEDYLNLIGGKLVAASPDVRQAFDFFAVRDNTLNAFAWPGGFIGVHSGLILAARSESEVASVLAHEISHVTQRHIVRMVSKQGQNALVALAGLVVAILASRGNSQVGEAAVVAAQAAAVQSQINYTRDFEREADRVGLQTLEAAGYDARAMASFFERLQQSGRLYENDAPAYLRTHPLTTERISDVENRVRSLPYRQVPDSLDFQLVRAKLRSQRGTPDEAVAEARDRQRDKAVDPGVAHFGLARALARAKDYPGAERELAEARRAGLATPMLETLAGEIRAAQADAAGAIKLVGEARKRYPLNRALLYQQIELLLGNGRAPEALDIIGRELAVRTQDPQLYKLQARGLAAVGRQSAQHRALGELYALQGNLIAAVEQLQIAQKAGDGDFYEQSAIDARLREFKTRQAEEAKQQRAGS</sequence>
<name>A0A9D7E950_9PROT</name>
<keyword evidence="7" id="KW-0862">Zinc</keyword>
<reference evidence="11" key="1">
    <citation type="submission" date="2020-10" db="EMBL/GenBank/DDBJ databases">
        <title>Connecting structure to function with the recovery of over 1000 high-quality activated sludge metagenome-assembled genomes encoding full-length rRNA genes using long-read sequencing.</title>
        <authorList>
            <person name="Singleton C.M."/>
            <person name="Petriglieri F."/>
            <person name="Kristensen J.M."/>
            <person name="Kirkegaard R.H."/>
            <person name="Michaelsen T.Y."/>
            <person name="Andersen M.H."/>
            <person name="Karst S.M."/>
            <person name="Dueholm M.S."/>
            <person name="Nielsen P.H."/>
            <person name="Albertsen M."/>
        </authorList>
    </citation>
    <scope>NUCLEOTIDE SEQUENCE</scope>
    <source>
        <strain evidence="11">Bjer_18-Q3-R1-45_BAT3C.347</strain>
    </source>
</reference>
<dbReference type="PANTHER" id="PTHR22726">
    <property type="entry name" value="METALLOENDOPEPTIDASE OMA1"/>
    <property type="match status" value="1"/>
</dbReference>
<dbReference type="Gene3D" id="3.30.2010.10">
    <property type="entry name" value="Metalloproteases ('zincins'), catalytic domain"/>
    <property type="match status" value="1"/>
</dbReference>
<comment type="cofactor">
    <cofactor evidence="1">
        <name>Zn(2+)</name>
        <dbReference type="ChEBI" id="CHEBI:29105"/>
    </cofactor>
</comment>
<evidence type="ECO:0000256" key="9">
    <source>
        <dbReference type="SAM" id="SignalP"/>
    </source>
</evidence>
<dbReference type="InterPro" id="IPR011990">
    <property type="entry name" value="TPR-like_helical_dom_sf"/>
</dbReference>
<evidence type="ECO:0000256" key="2">
    <source>
        <dbReference type="ARBA" id="ARBA00022670"/>
    </source>
</evidence>
<dbReference type="Gene3D" id="1.25.40.10">
    <property type="entry name" value="Tetratricopeptide repeat domain"/>
    <property type="match status" value="1"/>
</dbReference>
<evidence type="ECO:0000256" key="4">
    <source>
        <dbReference type="ARBA" id="ARBA00022729"/>
    </source>
</evidence>
<evidence type="ECO:0000256" key="1">
    <source>
        <dbReference type="ARBA" id="ARBA00001947"/>
    </source>
</evidence>
<evidence type="ECO:0000256" key="7">
    <source>
        <dbReference type="ARBA" id="ARBA00022833"/>
    </source>
</evidence>
<dbReference type="GO" id="GO:0016020">
    <property type="term" value="C:membrane"/>
    <property type="evidence" value="ECO:0007669"/>
    <property type="project" value="InterPro"/>
</dbReference>
<dbReference type="AlphaFoldDB" id="A0A9D7E950"/>
<evidence type="ECO:0000313" key="11">
    <source>
        <dbReference type="EMBL" id="MBK6975110.1"/>
    </source>
</evidence>
<protein>
    <submittedName>
        <fullName evidence="11">M48 family metallopeptidase</fullName>
    </submittedName>
</protein>
<keyword evidence="3" id="KW-0479">Metal-binding</keyword>
<feature type="domain" description="Peptidase M48" evidence="10">
    <location>
        <begin position="83"/>
        <end position="251"/>
    </location>
</feature>
<dbReference type="HAMAP" id="MF_00997">
    <property type="entry name" value="Protease_BepA"/>
    <property type="match status" value="1"/>
</dbReference>
<dbReference type="Proteomes" id="UP000807785">
    <property type="component" value="Unassembled WGS sequence"/>
</dbReference>
<dbReference type="PANTHER" id="PTHR22726:SF1">
    <property type="entry name" value="METALLOENDOPEPTIDASE OMA1, MITOCHONDRIAL"/>
    <property type="match status" value="1"/>
</dbReference>
<comment type="caution">
    <text evidence="11">The sequence shown here is derived from an EMBL/GenBank/DDBJ whole genome shotgun (WGS) entry which is preliminary data.</text>
</comment>
<keyword evidence="8" id="KW-0482">Metalloprotease</keyword>
<dbReference type="Pfam" id="PF01435">
    <property type="entry name" value="Peptidase_M48"/>
    <property type="match status" value="1"/>
</dbReference>
<evidence type="ECO:0000256" key="3">
    <source>
        <dbReference type="ARBA" id="ARBA00022723"/>
    </source>
</evidence>
<dbReference type="CDD" id="cd07333">
    <property type="entry name" value="M48C_bepA_like"/>
    <property type="match status" value="1"/>
</dbReference>
<feature type="signal peptide" evidence="9">
    <location>
        <begin position="1"/>
        <end position="20"/>
    </location>
</feature>
<gene>
    <name evidence="11" type="ORF">IPH26_19965</name>
</gene>
<keyword evidence="5" id="KW-0574">Periplasm</keyword>
<dbReference type="SUPFAM" id="SSF48452">
    <property type="entry name" value="TPR-like"/>
    <property type="match status" value="1"/>
</dbReference>
<evidence type="ECO:0000313" key="12">
    <source>
        <dbReference type="Proteomes" id="UP000807785"/>
    </source>
</evidence>
<proteinExistence type="inferred from homology"/>
<dbReference type="InterPro" id="IPR001915">
    <property type="entry name" value="Peptidase_M48"/>
</dbReference>
<dbReference type="InterPro" id="IPR030873">
    <property type="entry name" value="Protease_BepA"/>
</dbReference>
<organism evidence="11 12">
    <name type="scientific">Candidatus Methylophosphatis roskildensis</name>
    <dbReference type="NCBI Taxonomy" id="2899263"/>
    <lineage>
        <taxon>Bacteria</taxon>
        <taxon>Pseudomonadati</taxon>
        <taxon>Pseudomonadota</taxon>
        <taxon>Betaproteobacteria</taxon>
        <taxon>Nitrosomonadales</taxon>
        <taxon>Sterolibacteriaceae</taxon>
        <taxon>Candidatus Methylophosphatis</taxon>
    </lineage>
</organism>
<evidence type="ECO:0000256" key="5">
    <source>
        <dbReference type="ARBA" id="ARBA00022764"/>
    </source>
</evidence>
<evidence type="ECO:0000256" key="6">
    <source>
        <dbReference type="ARBA" id="ARBA00022801"/>
    </source>
</evidence>
<dbReference type="GO" id="GO:0046872">
    <property type="term" value="F:metal ion binding"/>
    <property type="evidence" value="ECO:0007669"/>
    <property type="project" value="UniProtKB-KW"/>
</dbReference>
<accession>A0A9D7E950</accession>
<keyword evidence="2" id="KW-0645">Protease</keyword>
<dbReference type="GO" id="GO:0051603">
    <property type="term" value="P:proteolysis involved in protein catabolic process"/>
    <property type="evidence" value="ECO:0007669"/>
    <property type="project" value="TreeGrafter"/>
</dbReference>
<evidence type="ECO:0000259" key="10">
    <source>
        <dbReference type="Pfam" id="PF01435"/>
    </source>
</evidence>
<evidence type="ECO:0000256" key="8">
    <source>
        <dbReference type="ARBA" id="ARBA00023049"/>
    </source>
</evidence>
<dbReference type="EMBL" id="JADJEV010000005">
    <property type="protein sequence ID" value="MBK6975110.1"/>
    <property type="molecule type" value="Genomic_DNA"/>
</dbReference>
<keyword evidence="6" id="KW-0378">Hydrolase</keyword>